<dbReference type="FunFam" id="3.30.160.20:FF:000070">
    <property type="entry name" value="Related to MRF1-peptide chain release factor, mitochondrial"/>
    <property type="match status" value="1"/>
</dbReference>
<dbReference type="Pfam" id="PF00642">
    <property type="entry name" value="zf-CCCH"/>
    <property type="match status" value="1"/>
</dbReference>
<dbReference type="GO" id="GO:0032543">
    <property type="term" value="P:mitochondrial translation"/>
    <property type="evidence" value="ECO:0007669"/>
    <property type="project" value="UniProtKB-ARBA"/>
</dbReference>
<dbReference type="AlphaFoldDB" id="A0A0D2DFK9"/>
<dbReference type="Pfam" id="PF03462">
    <property type="entry name" value="PCRF"/>
    <property type="match status" value="1"/>
</dbReference>
<evidence type="ECO:0000256" key="5">
    <source>
        <dbReference type="ARBA" id="ARBA00022833"/>
    </source>
</evidence>
<feature type="compositionally biased region" description="Polar residues" evidence="8">
    <location>
        <begin position="240"/>
        <end position="251"/>
    </location>
</feature>
<dbReference type="Proteomes" id="UP000053029">
    <property type="component" value="Unassembled WGS sequence"/>
</dbReference>
<accession>A0A0D2DFK9</accession>
<dbReference type="GO" id="GO:0005739">
    <property type="term" value="C:mitochondrion"/>
    <property type="evidence" value="ECO:0007669"/>
    <property type="project" value="UniProtKB-ARBA"/>
</dbReference>
<dbReference type="PANTHER" id="PTHR43804:SF7">
    <property type="entry name" value="LD18447P"/>
    <property type="match status" value="1"/>
</dbReference>
<dbReference type="EMBL" id="KN846975">
    <property type="protein sequence ID" value="KIW76486.1"/>
    <property type="molecule type" value="Genomic_DNA"/>
</dbReference>
<reference evidence="10 11" key="1">
    <citation type="submission" date="2015-01" db="EMBL/GenBank/DDBJ databases">
        <title>The Genome Sequence of Fonsecaea pedrosoi CBS 271.37.</title>
        <authorList>
            <consortium name="The Broad Institute Genomics Platform"/>
            <person name="Cuomo C."/>
            <person name="de Hoog S."/>
            <person name="Gorbushina A."/>
            <person name="Stielow B."/>
            <person name="Teixiera M."/>
            <person name="Abouelleil A."/>
            <person name="Chapman S.B."/>
            <person name="Priest M."/>
            <person name="Young S.K."/>
            <person name="Wortman J."/>
            <person name="Nusbaum C."/>
            <person name="Birren B."/>
        </authorList>
    </citation>
    <scope>NUCLEOTIDE SEQUENCE [LARGE SCALE GENOMIC DNA]</scope>
    <source>
        <strain evidence="10 11">CBS 271.37</strain>
    </source>
</reference>
<feature type="region of interest" description="Disordered" evidence="8">
    <location>
        <begin position="230"/>
        <end position="259"/>
    </location>
</feature>
<evidence type="ECO:0000259" key="9">
    <source>
        <dbReference type="PROSITE" id="PS50103"/>
    </source>
</evidence>
<evidence type="ECO:0000256" key="8">
    <source>
        <dbReference type="SAM" id="MobiDB-lite"/>
    </source>
</evidence>
<dbReference type="InterPro" id="IPR041367">
    <property type="entry name" value="Znf-CCCH_4"/>
</dbReference>
<dbReference type="STRING" id="1442368.A0A0D2DFK9"/>
<dbReference type="InterPro" id="IPR000352">
    <property type="entry name" value="Pep_chain_release_fac_I"/>
</dbReference>
<dbReference type="PROSITE" id="PS50103">
    <property type="entry name" value="ZF_C3H1"/>
    <property type="match status" value="2"/>
</dbReference>
<dbReference type="VEuPathDB" id="FungiDB:Z517_11232"/>
<dbReference type="Gene3D" id="3.30.160.20">
    <property type="match status" value="1"/>
</dbReference>
<gene>
    <name evidence="10" type="ORF">Z517_11232</name>
</gene>
<evidence type="ECO:0000256" key="3">
    <source>
        <dbReference type="ARBA" id="ARBA00022723"/>
    </source>
</evidence>
<name>A0A0D2DFK9_9EURO</name>
<evidence type="ECO:0000313" key="11">
    <source>
        <dbReference type="Proteomes" id="UP000053029"/>
    </source>
</evidence>
<feature type="zinc finger region" description="C3H1-type" evidence="7">
    <location>
        <begin position="127"/>
        <end position="154"/>
    </location>
</feature>
<dbReference type="PROSITE" id="PS00745">
    <property type="entry name" value="RF_PROK_I"/>
    <property type="match status" value="1"/>
</dbReference>
<keyword evidence="3 7" id="KW-0479">Metal-binding</keyword>
<evidence type="ECO:0000256" key="7">
    <source>
        <dbReference type="PROSITE-ProRule" id="PRU00723"/>
    </source>
</evidence>
<feature type="region of interest" description="Disordered" evidence="8">
    <location>
        <begin position="513"/>
        <end position="539"/>
    </location>
</feature>
<keyword evidence="4 7" id="KW-0863">Zinc-finger</keyword>
<dbReference type="InterPro" id="IPR050057">
    <property type="entry name" value="Prokaryotic/Mito_RF"/>
</dbReference>
<keyword evidence="2" id="KW-0488">Methylation</keyword>
<dbReference type="InterPro" id="IPR036855">
    <property type="entry name" value="Znf_CCCH_sf"/>
</dbReference>
<dbReference type="PANTHER" id="PTHR43804">
    <property type="entry name" value="LD18447P"/>
    <property type="match status" value="1"/>
</dbReference>
<protein>
    <recommendedName>
        <fullName evidence="9">C3H1-type domain-containing protein</fullName>
    </recommendedName>
</protein>
<evidence type="ECO:0000256" key="1">
    <source>
        <dbReference type="ARBA" id="ARBA00010835"/>
    </source>
</evidence>
<dbReference type="SMART" id="SM00356">
    <property type="entry name" value="ZnF_C3H1"/>
    <property type="match status" value="2"/>
</dbReference>
<dbReference type="OrthoDB" id="2019491at2759"/>
<dbReference type="GO" id="GO:0003747">
    <property type="term" value="F:translation release factor activity"/>
    <property type="evidence" value="ECO:0007669"/>
    <property type="project" value="InterPro"/>
</dbReference>
<evidence type="ECO:0000256" key="2">
    <source>
        <dbReference type="ARBA" id="ARBA00022481"/>
    </source>
</evidence>
<dbReference type="Gene3D" id="6.10.140.1950">
    <property type="match status" value="1"/>
</dbReference>
<dbReference type="InterPro" id="IPR045853">
    <property type="entry name" value="Pep_chain_release_fac_I_sf"/>
</dbReference>
<dbReference type="Pfam" id="PF18044">
    <property type="entry name" value="zf-CCCH_4"/>
    <property type="match status" value="1"/>
</dbReference>
<dbReference type="SUPFAM" id="SSF90229">
    <property type="entry name" value="CCCH zinc finger"/>
    <property type="match status" value="1"/>
</dbReference>
<dbReference type="InterPro" id="IPR000571">
    <property type="entry name" value="Znf_CCCH"/>
</dbReference>
<comment type="similarity">
    <text evidence="1">Belongs to the prokaryotic/mitochondrial release factor family.</text>
</comment>
<dbReference type="InterPro" id="IPR005139">
    <property type="entry name" value="PCRF"/>
</dbReference>
<dbReference type="Gene3D" id="3.30.70.1660">
    <property type="match status" value="1"/>
</dbReference>
<feature type="domain" description="C3H1-type" evidence="9">
    <location>
        <begin position="98"/>
        <end position="125"/>
    </location>
</feature>
<dbReference type="HOGENOM" id="CLU_306750_0_0_1"/>
<keyword evidence="5 7" id="KW-0862">Zinc</keyword>
<feature type="domain" description="C3H1-type" evidence="9">
    <location>
        <begin position="127"/>
        <end position="154"/>
    </location>
</feature>
<sequence length="965" mass="104799">MSTALPRLTSEPPAAWNEHDQYATMNRGHSKSTPQHPASMMHGPSRQRNGFGGGNGEKAVPVPGSTPFGNGADRKSSVSQGQPLFDMARSPPTTSSKNTKHVPCKFFRQGACQAGNACPFSHSLDPMTQQAPCKYFMKGNCKFGAKCALAHYLPDGRRVNRADLDAGFAMAGRNFNYANRTEQTSFPSQDPSAGDSMLNQPPFGPDYFQGQAFPLMDSDETDAFQDRYNQYQPPSALDSGLNSPPTSQFGSPPNDYQFPKSPVENLRTALNAPLPQSFDANGVSHIAKYGPLGQSVPDKFGMRSPASSSLSRQLGSPPESIVNVRNANLGSNLRNVSPLGLSPQNAEESIGQRIMHSQRTVKTRGLSASVPRSHLPYEWEEGMGAETDLLPNSLHDELLTPQEKMRRTSRADQEHSSKDHVHALAIPSGTSSKVGSPPAGSPSRFSALWAEQREKKAAESIGPSSFGHVGSPLRGSWMPNESSTPNVQISGISQAMARMQLNRVDSGELNGLRVQPSGLRHSSAPIGRFDRGISSPGLSSKKIDEEVEGVFFPMDGDDKTPNWSESTLPLVNGPELSPVLLQRARTVAAEHQQLAAANAENYDVAVAKRIGELGPVSAALKEWDDAQNSLEELNALLHDPSSDAELRSLAETDIQATTASLQLLASNLKRSLIPPHPFASMPCLIEIHPGAGGSEASLFAQSLLNMYTDFCARKRWPVTLASYSPDDSTHEAGLTDALLEVNHPGSYDVLRTEAGVHRVQRVPATEKKGRTHTSAVSVLVLPNLPDSSANAEGLNYDDPNSDYYISPAEVRSETMRARGAGGQHVNKTDSAVRLTHLPTGTVVAMQDSRSQHKNREKAWAVLRAKLAQMRREQREAEIISMRRAAMGGVARTGREDKIRTYNFSQNRVTDHRCGVESSDLDGVLGGGQSLETVMNSVREWMNEEEVRGLVAEEEMKIKGKERQQR</sequence>
<keyword evidence="6" id="KW-0648">Protein biosynthesis</keyword>
<dbReference type="Gene3D" id="4.10.1000.10">
    <property type="entry name" value="Zinc finger, CCCH-type"/>
    <property type="match status" value="1"/>
</dbReference>
<dbReference type="GeneID" id="25310722"/>
<dbReference type="RefSeq" id="XP_013280294.1">
    <property type="nucleotide sequence ID" value="XM_013424840.1"/>
</dbReference>
<feature type="region of interest" description="Disordered" evidence="8">
    <location>
        <begin position="1"/>
        <end position="99"/>
    </location>
</feature>
<keyword evidence="11" id="KW-1185">Reference proteome</keyword>
<dbReference type="SUPFAM" id="SSF75620">
    <property type="entry name" value="Release factor"/>
    <property type="match status" value="1"/>
</dbReference>
<feature type="zinc finger region" description="C3H1-type" evidence="7">
    <location>
        <begin position="98"/>
        <end position="125"/>
    </location>
</feature>
<dbReference type="Pfam" id="PF00472">
    <property type="entry name" value="RF-1"/>
    <property type="match status" value="1"/>
</dbReference>
<dbReference type="GO" id="GO:0008270">
    <property type="term" value="F:zinc ion binding"/>
    <property type="evidence" value="ECO:0007669"/>
    <property type="project" value="UniProtKB-KW"/>
</dbReference>
<dbReference type="SMART" id="SM00937">
    <property type="entry name" value="PCRF"/>
    <property type="match status" value="1"/>
</dbReference>
<proteinExistence type="inferred from homology"/>
<evidence type="ECO:0000256" key="4">
    <source>
        <dbReference type="ARBA" id="ARBA00022771"/>
    </source>
</evidence>
<evidence type="ECO:0000313" key="10">
    <source>
        <dbReference type="EMBL" id="KIW76486.1"/>
    </source>
</evidence>
<organism evidence="10 11">
    <name type="scientific">Fonsecaea pedrosoi CBS 271.37</name>
    <dbReference type="NCBI Taxonomy" id="1442368"/>
    <lineage>
        <taxon>Eukaryota</taxon>
        <taxon>Fungi</taxon>
        <taxon>Dikarya</taxon>
        <taxon>Ascomycota</taxon>
        <taxon>Pezizomycotina</taxon>
        <taxon>Eurotiomycetes</taxon>
        <taxon>Chaetothyriomycetidae</taxon>
        <taxon>Chaetothyriales</taxon>
        <taxon>Herpotrichiellaceae</taxon>
        <taxon>Fonsecaea</taxon>
    </lineage>
</organism>
<evidence type="ECO:0000256" key="6">
    <source>
        <dbReference type="ARBA" id="ARBA00022917"/>
    </source>
</evidence>